<evidence type="ECO:0000313" key="5">
    <source>
        <dbReference type="Proteomes" id="UP001154282"/>
    </source>
</evidence>
<proteinExistence type="inferred from homology"/>
<evidence type="ECO:0008006" key="6">
    <source>
        <dbReference type="Google" id="ProtNLM"/>
    </source>
</evidence>
<evidence type="ECO:0000313" key="4">
    <source>
        <dbReference type="EMBL" id="CAI0471858.1"/>
    </source>
</evidence>
<evidence type="ECO:0000256" key="3">
    <source>
        <dbReference type="ARBA" id="ARBA00022679"/>
    </source>
</evidence>
<reference evidence="4" key="1">
    <citation type="submission" date="2022-08" db="EMBL/GenBank/DDBJ databases">
        <authorList>
            <person name="Gutierrez-Valencia J."/>
        </authorList>
    </citation>
    <scope>NUCLEOTIDE SEQUENCE</scope>
</reference>
<dbReference type="GO" id="GO:0008168">
    <property type="term" value="F:methyltransferase activity"/>
    <property type="evidence" value="ECO:0007669"/>
    <property type="project" value="UniProtKB-KW"/>
</dbReference>
<dbReference type="GO" id="GO:0032259">
    <property type="term" value="P:methylation"/>
    <property type="evidence" value="ECO:0007669"/>
    <property type="project" value="UniProtKB-KW"/>
</dbReference>
<dbReference type="CDD" id="cd02440">
    <property type="entry name" value="AdoMet_MTases"/>
    <property type="match status" value="1"/>
</dbReference>
<protein>
    <recommendedName>
        <fullName evidence="6">Methyltransferase-like protein 13</fullName>
    </recommendedName>
</protein>
<dbReference type="SUPFAM" id="SSF53335">
    <property type="entry name" value="S-adenosyl-L-methionine-dependent methyltransferases"/>
    <property type="match status" value="1"/>
</dbReference>
<keyword evidence="2" id="KW-0489">Methyltransferase</keyword>
<comment type="similarity">
    <text evidence="1">Belongs to the methyltransferase superfamily.</text>
</comment>
<dbReference type="EMBL" id="CAMGYJ010000009">
    <property type="protein sequence ID" value="CAI0471858.1"/>
    <property type="molecule type" value="Genomic_DNA"/>
</dbReference>
<dbReference type="PANTHER" id="PTHR12176:SF59">
    <property type="entry name" value="METHYLTRANSFERASE DOMAIN-CONTAINING PROTEIN-RELATED"/>
    <property type="match status" value="1"/>
</dbReference>
<evidence type="ECO:0000256" key="2">
    <source>
        <dbReference type="ARBA" id="ARBA00022603"/>
    </source>
</evidence>
<organism evidence="4 5">
    <name type="scientific">Linum tenue</name>
    <dbReference type="NCBI Taxonomy" id="586396"/>
    <lineage>
        <taxon>Eukaryota</taxon>
        <taxon>Viridiplantae</taxon>
        <taxon>Streptophyta</taxon>
        <taxon>Embryophyta</taxon>
        <taxon>Tracheophyta</taxon>
        <taxon>Spermatophyta</taxon>
        <taxon>Magnoliopsida</taxon>
        <taxon>eudicotyledons</taxon>
        <taxon>Gunneridae</taxon>
        <taxon>Pentapetalae</taxon>
        <taxon>rosids</taxon>
        <taxon>fabids</taxon>
        <taxon>Malpighiales</taxon>
        <taxon>Linaceae</taxon>
        <taxon>Linum</taxon>
    </lineage>
</organism>
<sequence>MALDVKVFESIVPSRFLSFTIPRPDLRLRLLRVAVLDSPFPLRGPSQVAALFVPLNRESDWIFSTEAGHLQLLLSFPGISRLVLVGRNPTADDPDSSPVTCYDESQGIQFLEKLRSMLKPLLEALSLKTDGAGGLENGFADVPICEYVDNVISRRVLTTSVGEFVGEMLVEDVELEMEHTSSEFDENHGSNRDFRRRLRFKRMPNLVQTEIRLIPALVSSSSVEIGENVSLKPDCGVLVQHYFVAMVASLSLIANCIETQIRNGLRPKALCLGIGGGALLSFLRSQLGFQVCGVEMDKEVLRIAKQYFGLDDNEITIHVGDAFDYVDELAGVRKQSSDGKEKSCLIESGSFDVVLVDLDSSDAWNGITAPPVEFLERHTVFAARSILAESGILVVNVVPSIRLVYDDLIQQCREIFSELYEIDVGNGENFILVAKVSPVLSSADDSRNAFSDKLKNLISGKYLDSIRKI</sequence>
<evidence type="ECO:0000256" key="1">
    <source>
        <dbReference type="ARBA" id="ARBA00008361"/>
    </source>
</evidence>
<keyword evidence="3" id="KW-0808">Transferase</keyword>
<dbReference type="Proteomes" id="UP001154282">
    <property type="component" value="Unassembled WGS sequence"/>
</dbReference>
<dbReference type="Gene3D" id="3.40.50.150">
    <property type="entry name" value="Vaccinia Virus protein VP39"/>
    <property type="match status" value="1"/>
</dbReference>
<gene>
    <name evidence="4" type="ORF">LITE_LOCUS39055</name>
</gene>
<dbReference type="AlphaFoldDB" id="A0AAV0PLQ9"/>
<dbReference type="PANTHER" id="PTHR12176">
    <property type="entry name" value="SAM-DEPENDENT METHYLTRANSFERASE SUPERFAMILY PROTEIN"/>
    <property type="match status" value="1"/>
</dbReference>
<dbReference type="InterPro" id="IPR051419">
    <property type="entry name" value="Lys/N-term_MeTrsfase_sf"/>
</dbReference>
<accession>A0AAV0PLQ9</accession>
<name>A0AAV0PLQ9_9ROSI</name>
<dbReference type="InterPro" id="IPR029063">
    <property type="entry name" value="SAM-dependent_MTases_sf"/>
</dbReference>
<comment type="caution">
    <text evidence="4">The sequence shown here is derived from an EMBL/GenBank/DDBJ whole genome shotgun (WGS) entry which is preliminary data.</text>
</comment>
<keyword evidence="5" id="KW-1185">Reference proteome</keyword>